<protein>
    <submittedName>
        <fullName evidence="2">Uncharacterized protein</fullName>
    </submittedName>
</protein>
<keyword evidence="3" id="KW-1185">Reference proteome</keyword>
<feature type="compositionally biased region" description="Basic and acidic residues" evidence="1">
    <location>
        <begin position="620"/>
        <end position="634"/>
    </location>
</feature>
<feature type="compositionally biased region" description="Basic and acidic residues" evidence="1">
    <location>
        <begin position="424"/>
        <end position="439"/>
    </location>
</feature>
<feature type="region of interest" description="Disordered" evidence="1">
    <location>
        <begin position="703"/>
        <end position="1111"/>
    </location>
</feature>
<feature type="compositionally biased region" description="Basic and acidic residues" evidence="1">
    <location>
        <begin position="1001"/>
        <end position="1040"/>
    </location>
</feature>
<feature type="non-terminal residue" evidence="2">
    <location>
        <position position="1"/>
    </location>
</feature>
<feature type="compositionally biased region" description="Polar residues" evidence="1">
    <location>
        <begin position="1041"/>
        <end position="1073"/>
    </location>
</feature>
<feature type="compositionally biased region" description="Polar residues" evidence="1">
    <location>
        <begin position="267"/>
        <end position="276"/>
    </location>
</feature>
<reference evidence="2" key="1">
    <citation type="submission" date="2021-04" db="EMBL/GenBank/DDBJ databases">
        <authorList>
            <consortium name="Molecular Ecology Group"/>
        </authorList>
    </citation>
    <scope>NUCLEOTIDE SEQUENCE</scope>
</reference>
<accession>A0A8S3ZU50</accession>
<sequence>NAYSFSMGPVTLSDMDCPKFRFTMTGMEEFSLVFDKHTQGIQKATLASHDRMTSLIGHLKKLELGNRYMVMSVVYRCGFGRTVSVWKATLLFMYEQDIQLESSTLVTDGKIRAKLCLRGVPKDVSKDFIHLLFPETINVCTVQGPLGERSVILGFSHEKIVEEIISCYDLLIICGSQITISRVDGQETQQCLLPDGSEESKAIPVEDNQNGKGKVLEICANESFVEEIQQKDLQLQAGKIVVQDSDKIEDSKQEQILQKDHEAATLSEGSVMSQEQGKNDSSTKESQSADSIDTFAGDILTASAVILTEITADSTAASDKLLGENVEDTSGKIQSDEVTVVLGLEQGLEEAVRACSPENSTCLDGGSVDLRSEGSLGGIALLEAASDEASKQNTTEPAMLEVADNLGEMAVDNPSDGAEQLGKTADDGSSKQESDRQDSEGPEEAPSDTIADVTLTDAAADGGERKIDEETTDKSRNVNAEEEGANKEKLDKTFEDISDDETGNQSKNDDFDDVVILKQESPEWEVTEIDLTVEESDASGKVTENVIPPTQEKVVQSSSKTEELHDSIVKKGSDGAEVKNVDPKLVMTDGDLEISMEVIDVNEGEQQTEKVIYARTYRQSPDRSRERRSWDARNYKTTPYTPQPWKENQWSDASRTGAYYSSHEPYKPYYPPKESSYKMHYYPVPAPDEVSYYRAPVRESTSYRRDPYYYKQKSHRNSSPSPRREMNLHRHSGSRDHRPSDHWDSRRYDSWHPSSYEDSKKQESYPRPPAEYSSRQAYWQAHSTTHHSPPPTLEASHSSARPRDHYTRGGSRGPYESDRKRKSRKSRSRSLSDMSMSSAELPSPVRKPSYRRESPKRPAAHTSRSPISVSSRSRSLSPVSKSPSLEYAQPGTGKDKLVKTVKHFLELAKGIKQAHRRQSNRSPSPKSPPLRRSKSPQHSRHRSPSVSSSTLRRALHSPRHTESRRLRSKSPHQLYARKSRSPVYSKSHKRRYDRSSSGSSHGDDYKRRYKERYSDKRTGSYHRQSPDRRHESRKAQKTEISHTASDQSGKAKSGQWSDSKYKSSNAQSWQQPYGSYPVAPSSGPVATSAVYNPTYPPPGCPPQPPTNVYSSSSVPVYPYTSPSQFYSNIPPPYLHVPPPAPVAQTYQSPGYTVYQPGQPYAPLQAGSSSSMNLNASNASSKTKSWSMGNSAMVFQRVLGTDKKGGKANKSGVISKIEDRKRLERPKVTKTERVLTTVQMEKK</sequence>
<evidence type="ECO:0000313" key="2">
    <source>
        <dbReference type="EMBL" id="CAG5133059.1"/>
    </source>
</evidence>
<feature type="compositionally biased region" description="Pro residues" evidence="1">
    <location>
        <begin position="1094"/>
        <end position="1105"/>
    </location>
</feature>
<proteinExistence type="predicted"/>
<feature type="region of interest" description="Disordered" evidence="1">
    <location>
        <begin position="262"/>
        <end position="290"/>
    </location>
</feature>
<comment type="caution">
    <text evidence="2">The sequence shown here is derived from an EMBL/GenBank/DDBJ whole genome shotgun (WGS) entry which is preliminary data.</text>
</comment>
<feature type="compositionally biased region" description="Low complexity" evidence="1">
    <location>
        <begin position="829"/>
        <end position="838"/>
    </location>
</feature>
<organism evidence="2 3">
    <name type="scientific">Candidula unifasciata</name>
    <dbReference type="NCBI Taxonomy" id="100452"/>
    <lineage>
        <taxon>Eukaryota</taxon>
        <taxon>Metazoa</taxon>
        <taxon>Spiralia</taxon>
        <taxon>Lophotrochozoa</taxon>
        <taxon>Mollusca</taxon>
        <taxon>Gastropoda</taxon>
        <taxon>Heterobranchia</taxon>
        <taxon>Euthyneura</taxon>
        <taxon>Panpulmonata</taxon>
        <taxon>Eupulmonata</taxon>
        <taxon>Stylommatophora</taxon>
        <taxon>Helicina</taxon>
        <taxon>Helicoidea</taxon>
        <taxon>Geomitridae</taxon>
        <taxon>Candidula</taxon>
    </lineage>
</organism>
<feature type="compositionally biased region" description="Polar residues" evidence="1">
    <location>
        <begin position="635"/>
        <end position="651"/>
    </location>
</feature>
<feature type="compositionally biased region" description="Polar residues" evidence="1">
    <location>
        <begin position="773"/>
        <end position="787"/>
    </location>
</feature>
<dbReference type="EMBL" id="CAJHNH020005890">
    <property type="protein sequence ID" value="CAG5133059.1"/>
    <property type="molecule type" value="Genomic_DNA"/>
</dbReference>
<feature type="compositionally biased region" description="Basic and acidic residues" evidence="1">
    <location>
        <begin position="462"/>
        <end position="476"/>
    </location>
</feature>
<evidence type="ECO:0000256" key="1">
    <source>
        <dbReference type="SAM" id="MobiDB-lite"/>
    </source>
</evidence>
<feature type="compositionally biased region" description="Basic and acidic residues" evidence="1">
    <location>
        <begin position="893"/>
        <end position="906"/>
    </location>
</feature>
<gene>
    <name evidence="2" type="ORF">CUNI_LOCUS18617</name>
</gene>
<feature type="compositionally biased region" description="Basic and acidic residues" evidence="1">
    <location>
        <begin position="722"/>
        <end position="764"/>
    </location>
</feature>
<dbReference type="AlphaFoldDB" id="A0A8S3ZU50"/>
<feature type="compositionally biased region" description="Basic residues" evidence="1">
    <location>
        <begin position="929"/>
        <end position="943"/>
    </location>
</feature>
<evidence type="ECO:0000313" key="3">
    <source>
        <dbReference type="Proteomes" id="UP000678393"/>
    </source>
</evidence>
<feature type="region of interest" description="Disordered" evidence="1">
    <location>
        <begin position="615"/>
        <end position="651"/>
    </location>
</feature>
<feature type="compositionally biased region" description="Basic residues" evidence="1">
    <location>
        <begin position="966"/>
        <end position="992"/>
    </location>
</feature>
<dbReference type="OrthoDB" id="6160136at2759"/>
<feature type="region of interest" description="Disordered" evidence="1">
    <location>
        <begin position="536"/>
        <end position="575"/>
    </location>
</feature>
<feature type="region of interest" description="Disordered" evidence="1">
    <location>
        <begin position="409"/>
        <end position="511"/>
    </location>
</feature>
<dbReference type="Proteomes" id="UP000678393">
    <property type="component" value="Unassembled WGS sequence"/>
</dbReference>
<feature type="compositionally biased region" description="Basic and acidic residues" evidence="1">
    <location>
        <begin position="560"/>
        <end position="575"/>
    </location>
</feature>
<name>A0A8S3ZU50_9EUPU</name>
<feature type="compositionally biased region" description="Low complexity" evidence="1">
    <location>
        <begin position="863"/>
        <end position="885"/>
    </location>
</feature>
<feature type="compositionally biased region" description="Basic and acidic residues" evidence="1">
    <location>
        <begin position="484"/>
        <end position="495"/>
    </location>
</feature>